<keyword evidence="2" id="KW-1185">Reference proteome</keyword>
<proteinExistence type="predicted"/>
<dbReference type="Proteomes" id="UP000194127">
    <property type="component" value="Unassembled WGS sequence"/>
</dbReference>
<dbReference type="OrthoDB" id="412788at2759"/>
<feature type="non-terminal residue" evidence="1">
    <location>
        <position position="1"/>
    </location>
</feature>
<dbReference type="GeneID" id="36328491"/>
<dbReference type="AlphaFoldDB" id="A0A1X6NDZ6"/>
<evidence type="ECO:0000313" key="1">
    <source>
        <dbReference type="EMBL" id="OSX66603.1"/>
    </source>
</evidence>
<sequence>HRARDWRPALCDVRSVDCARDVVPMTLRYPNPAHSGETYAAWLAPGHRWWYVHRMWTDVFVLIK</sequence>
<reference evidence="1 2" key="1">
    <citation type="submission" date="2017-04" db="EMBL/GenBank/DDBJ databases">
        <title>Genome Sequence of the Model Brown-Rot Fungus Postia placenta SB12.</title>
        <authorList>
            <consortium name="DOE Joint Genome Institute"/>
            <person name="Gaskell J."/>
            <person name="Kersten P."/>
            <person name="Larrondo L.F."/>
            <person name="Canessa P."/>
            <person name="Martinez D."/>
            <person name="Hibbett D."/>
            <person name="Schmoll M."/>
            <person name="Kubicek C.P."/>
            <person name="Martinez A.T."/>
            <person name="Yadav J."/>
            <person name="Master E."/>
            <person name="Magnuson J.K."/>
            <person name="James T."/>
            <person name="Yaver D."/>
            <person name="Berka R."/>
            <person name="Labutti K."/>
            <person name="Lipzen A."/>
            <person name="Aerts A."/>
            <person name="Barry K."/>
            <person name="Henrissat B."/>
            <person name="Blanchette R."/>
            <person name="Grigoriev I."/>
            <person name="Cullen D."/>
        </authorList>
    </citation>
    <scope>NUCLEOTIDE SEQUENCE [LARGE SCALE GENOMIC DNA]</scope>
    <source>
        <strain evidence="1 2">MAD-698-R-SB12</strain>
    </source>
</reference>
<accession>A0A1X6NDZ6</accession>
<dbReference type="RefSeq" id="XP_024343397.1">
    <property type="nucleotide sequence ID" value="XM_024483542.1"/>
</dbReference>
<evidence type="ECO:0000313" key="2">
    <source>
        <dbReference type="Proteomes" id="UP000194127"/>
    </source>
</evidence>
<feature type="non-terminal residue" evidence="1">
    <location>
        <position position="64"/>
    </location>
</feature>
<protein>
    <submittedName>
        <fullName evidence="1">Uncharacterized protein</fullName>
    </submittedName>
</protein>
<dbReference type="EMBL" id="KZ110592">
    <property type="protein sequence ID" value="OSX66603.1"/>
    <property type="molecule type" value="Genomic_DNA"/>
</dbReference>
<name>A0A1X6NDZ6_9APHY</name>
<gene>
    <name evidence="1" type="ORF">POSPLADRAFT_1123876</name>
</gene>
<organism evidence="1 2">
    <name type="scientific">Postia placenta MAD-698-R-SB12</name>
    <dbReference type="NCBI Taxonomy" id="670580"/>
    <lineage>
        <taxon>Eukaryota</taxon>
        <taxon>Fungi</taxon>
        <taxon>Dikarya</taxon>
        <taxon>Basidiomycota</taxon>
        <taxon>Agaricomycotina</taxon>
        <taxon>Agaricomycetes</taxon>
        <taxon>Polyporales</taxon>
        <taxon>Adustoporiaceae</taxon>
        <taxon>Rhodonia</taxon>
    </lineage>
</organism>